<comment type="caution">
    <text evidence="2">The sequence shown here is derived from an EMBL/GenBank/DDBJ whole genome shotgun (WGS) entry which is preliminary data.</text>
</comment>
<evidence type="ECO:0000313" key="2">
    <source>
        <dbReference type="EMBL" id="RVU06475.1"/>
    </source>
</evidence>
<sequence length="67" mass="7043">MPSFPQYLRGLACGAIKKNGKPCGMTTLGANGRCKFHGGASTGPRTPEGRAKALENLKLGRLKRGKS</sequence>
<protein>
    <submittedName>
        <fullName evidence="2">Uncharacterized protein</fullName>
    </submittedName>
</protein>
<name>A0A437N966_9SPHN</name>
<dbReference type="EMBL" id="SACO01000003">
    <property type="protein sequence ID" value="RVU06475.1"/>
    <property type="molecule type" value="Genomic_DNA"/>
</dbReference>
<dbReference type="InterPro" id="IPR047675">
    <property type="entry name" value="Putative_zinc-bd"/>
</dbReference>
<organism evidence="2 3">
    <name type="scientific">Novosphingobium umbonatum</name>
    <dbReference type="NCBI Taxonomy" id="1908524"/>
    <lineage>
        <taxon>Bacteria</taxon>
        <taxon>Pseudomonadati</taxon>
        <taxon>Pseudomonadota</taxon>
        <taxon>Alphaproteobacteria</taxon>
        <taxon>Sphingomonadales</taxon>
        <taxon>Sphingomonadaceae</taxon>
        <taxon>Novosphingobium</taxon>
    </lineage>
</organism>
<evidence type="ECO:0000256" key="1">
    <source>
        <dbReference type="SAM" id="MobiDB-lite"/>
    </source>
</evidence>
<gene>
    <name evidence="2" type="ORF">EOE18_05340</name>
</gene>
<reference evidence="2 3" key="1">
    <citation type="submission" date="2019-01" db="EMBL/GenBank/DDBJ databases">
        <authorList>
            <person name="Chen W.-M."/>
        </authorList>
    </citation>
    <scope>NUCLEOTIDE SEQUENCE [LARGE SCALE GENOMIC DNA]</scope>
    <source>
        <strain evidence="2 3">FSY-9</strain>
    </source>
</reference>
<dbReference type="AlphaFoldDB" id="A0A437N966"/>
<evidence type="ECO:0000313" key="3">
    <source>
        <dbReference type="Proteomes" id="UP000282837"/>
    </source>
</evidence>
<dbReference type="OrthoDB" id="7597230at2"/>
<dbReference type="Proteomes" id="UP000282837">
    <property type="component" value="Unassembled WGS sequence"/>
</dbReference>
<proteinExistence type="predicted"/>
<dbReference type="NCBIfam" id="NF041373">
    <property type="entry name" value="HGG_STG"/>
    <property type="match status" value="1"/>
</dbReference>
<keyword evidence="3" id="KW-1185">Reference proteome</keyword>
<accession>A0A437N966</accession>
<feature type="region of interest" description="Disordered" evidence="1">
    <location>
        <begin position="39"/>
        <end position="67"/>
    </location>
</feature>